<dbReference type="AlphaFoldDB" id="A0A9N7Z9Q3"/>
<name>A0A9N7Z9Q3_PLEPL</name>
<proteinExistence type="predicted"/>
<protein>
    <submittedName>
        <fullName evidence="2">Uncharacterized protein</fullName>
    </submittedName>
</protein>
<evidence type="ECO:0000313" key="2">
    <source>
        <dbReference type="EMBL" id="CAB1453794.1"/>
    </source>
</evidence>
<reference evidence="2" key="1">
    <citation type="submission" date="2020-03" db="EMBL/GenBank/DDBJ databases">
        <authorList>
            <person name="Weist P."/>
        </authorList>
    </citation>
    <scope>NUCLEOTIDE SEQUENCE</scope>
</reference>
<comment type="caution">
    <text evidence="2">The sequence shown here is derived from an EMBL/GenBank/DDBJ whole genome shotgun (WGS) entry which is preliminary data.</text>
</comment>
<evidence type="ECO:0000313" key="3">
    <source>
        <dbReference type="Proteomes" id="UP001153269"/>
    </source>
</evidence>
<sequence length="79" mass="8511">MHGPAKGDHTPGQTLMKGGPAPSPASESEMKNSQRNLELEECEEEASRLGRYYGGSVPYKGVCSFPNMDMFSPYAGSVQ</sequence>
<gene>
    <name evidence="2" type="ORF">PLEPLA_LOCUS41554</name>
</gene>
<dbReference type="Proteomes" id="UP001153269">
    <property type="component" value="Unassembled WGS sequence"/>
</dbReference>
<feature type="region of interest" description="Disordered" evidence="1">
    <location>
        <begin position="1"/>
        <end position="42"/>
    </location>
</feature>
<organism evidence="2 3">
    <name type="scientific">Pleuronectes platessa</name>
    <name type="common">European plaice</name>
    <dbReference type="NCBI Taxonomy" id="8262"/>
    <lineage>
        <taxon>Eukaryota</taxon>
        <taxon>Metazoa</taxon>
        <taxon>Chordata</taxon>
        <taxon>Craniata</taxon>
        <taxon>Vertebrata</taxon>
        <taxon>Euteleostomi</taxon>
        <taxon>Actinopterygii</taxon>
        <taxon>Neopterygii</taxon>
        <taxon>Teleostei</taxon>
        <taxon>Neoteleostei</taxon>
        <taxon>Acanthomorphata</taxon>
        <taxon>Carangaria</taxon>
        <taxon>Pleuronectiformes</taxon>
        <taxon>Pleuronectoidei</taxon>
        <taxon>Pleuronectidae</taxon>
        <taxon>Pleuronectes</taxon>
    </lineage>
</organism>
<dbReference type="EMBL" id="CADEAL010004184">
    <property type="protein sequence ID" value="CAB1453794.1"/>
    <property type="molecule type" value="Genomic_DNA"/>
</dbReference>
<accession>A0A9N7Z9Q3</accession>
<keyword evidence="3" id="KW-1185">Reference proteome</keyword>
<evidence type="ECO:0000256" key="1">
    <source>
        <dbReference type="SAM" id="MobiDB-lite"/>
    </source>
</evidence>